<dbReference type="PANTHER" id="PTHR21666:SF289">
    <property type="entry name" value="L-ALA--D-GLU ENDOPEPTIDASE"/>
    <property type="match status" value="1"/>
</dbReference>
<dbReference type="PANTHER" id="PTHR21666">
    <property type="entry name" value="PEPTIDASE-RELATED"/>
    <property type="match status" value="1"/>
</dbReference>
<sequence length="438" mass="46126">MCVGVLVGLLGVAAPAVGDGYDDQRRDAQRRAAEQERRAAELEESVEDLSAELAAAVLALQETQSRLPAAQAELAAAQETLERSRREAALIAARLEDARAQEQGITETIATDEARGDDLRTVIGQLARQAYKGQTAATGLSMVMDAGSAEEFVDEYGMVSTALRTQTRALGELEQLDAANRNSQARLTAVKEKVAALKVEADAKVVEADAAQAEAAARQAEIEQLIVEQSARQQVITGMKAQAEAEQAQVEANRNAIAAELAGIIAAERAAAEAARAAAAAAAAAAGQKPPPPVQPPSGKVTGSLFGNPTATNPIYVTSEYGMRLHPILGYVRLHAGIDLRAYCGTPLYAPRDGTVRWAEWRNGFGNQVMIDYGTVDGNSLMSSSNHMTSVAVRAGQKVSQGQLIGYSGNTGISAACHLHFEVYVNGSTVNPRPLLGL</sequence>
<keyword evidence="1" id="KW-0732">Signal</keyword>
<dbReference type="Pfam" id="PF01551">
    <property type="entry name" value="Peptidase_M23"/>
    <property type="match status" value="1"/>
</dbReference>
<comment type="caution">
    <text evidence="5">The sequence shown here is derived from an EMBL/GenBank/DDBJ whole genome shotgun (WGS) entry which is preliminary data.</text>
</comment>
<name>A0A7Y0QHT6_CELFI</name>
<evidence type="ECO:0000313" key="6">
    <source>
        <dbReference type="Proteomes" id="UP000562124"/>
    </source>
</evidence>
<proteinExistence type="predicted"/>
<feature type="compositionally biased region" description="Basic and acidic residues" evidence="3">
    <location>
        <begin position="22"/>
        <end position="41"/>
    </location>
</feature>
<keyword evidence="6" id="KW-1185">Reference proteome</keyword>
<evidence type="ECO:0000313" key="5">
    <source>
        <dbReference type="EMBL" id="NMR19487.1"/>
    </source>
</evidence>
<keyword evidence="2" id="KW-0175">Coiled coil</keyword>
<dbReference type="InterPro" id="IPR016047">
    <property type="entry name" value="M23ase_b-sheet_dom"/>
</dbReference>
<dbReference type="GO" id="GO:0004222">
    <property type="term" value="F:metalloendopeptidase activity"/>
    <property type="evidence" value="ECO:0007669"/>
    <property type="project" value="TreeGrafter"/>
</dbReference>
<gene>
    <name evidence="5" type="ORF">HIR71_04495</name>
</gene>
<dbReference type="InterPro" id="IPR050570">
    <property type="entry name" value="Cell_wall_metabolism_enzyme"/>
</dbReference>
<dbReference type="EMBL" id="JABCJJ010000004">
    <property type="protein sequence ID" value="NMR19487.1"/>
    <property type="molecule type" value="Genomic_DNA"/>
</dbReference>
<dbReference type="Proteomes" id="UP000562124">
    <property type="component" value="Unassembled WGS sequence"/>
</dbReference>
<dbReference type="AlphaFoldDB" id="A0A7Y0QHT6"/>
<organism evidence="5 6">
    <name type="scientific">Cellulomonas fimi</name>
    <dbReference type="NCBI Taxonomy" id="1708"/>
    <lineage>
        <taxon>Bacteria</taxon>
        <taxon>Bacillati</taxon>
        <taxon>Actinomycetota</taxon>
        <taxon>Actinomycetes</taxon>
        <taxon>Micrococcales</taxon>
        <taxon>Cellulomonadaceae</taxon>
        <taxon>Cellulomonas</taxon>
    </lineage>
</organism>
<dbReference type="Gene3D" id="2.70.70.10">
    <property type="entry name" value="Glucose Permease (Domain IIA)"/>
    <property type="match status" value="1"/>
</dbReference>
<protein>
    <submittedName>
        <fullName evidence="5">Peptidoglycan DD-metalloendopeptidase family protein</fullName>
    </submittedName>
</protein>
<dbReference type="SUPFAM" id="SSF51261">
    <property type="entry name" value="Duplicated hybrid motif"/>
    <property type="match status" value="1"/>
</dbReference>
<evidence type="ECO:0000256" key="2">
    <source>
        <dbReference type="SAM" id="Coils"/>
    </source>
</evidence>
<evidence type="ECO:0000256" key="1">
    <source>
        <dbReference type="ARBA" id="ARBA00022729"/>
    </source>
</evidence>
<feature type="domain" description="M23ase beta-sheet core" evidence="4">
    <location>
        <begin position="334"/>
        <end position="432"/>
    </location>
</feature>
<feature type="coiled-coil region" evidence="2">
    <location>
        <begin position="173"/>
        <end position="260"/>
    </location>
</feature>
<evidence type="ECO:0000256" key="3">
    <source>
        <dbReference type="SAM" id="MobiDB-lite"/>
    </source>
</evidence>
<accession>A0A7Y0QHT6</accession>
<dbReference type="InterPro" id="IPR011055">
    <property type="entry name" value="Dup_hybrid_motif"/>
</dbReference>
<dbReference type="Gene3D" id="6.10.250.3150">
    <property type="match status" value="1"/>
</dbReference>
<reference evidence="5 6" key="1">
    <citation type="submission" date="2020-04" db="EMBL/GenBank/DDBJ databases">
        <title>Sequencing and Assembly of C. fimi.</title>
        <authorList>
            <person name="Ramsey A.R."/>
        </authorList>
    </citation>
    <scope>NUCLEOTIDE SEQUENCE [LARGE SCALE GENOMIC DNA]</scope>
    <source>
        <strain evidence="5 6">SB</strain>
    </source>
</reference>
<dbReference type="CDD" id="cd12797">
    <property type="entry name" value="M23_peptidase"/>
    <property type="match status" value="1"/>
</dbReference>
<feature type="region of interest" description="Disordered" evidence="3">
    <location>
        <begin position="20"/>
        <end position="42"/>
    </location>
</feature>
<evidence type="ECO:0000259" key="4">
    <source>
        <dbReference type="Pfam" id="PF01551"/>
    </source>
</evidence>